<dbReference type="InterPro" id="IPR058596">
    <property type="entry name" value="TraC-like_dom"/>
</dbReference>
<dbReference type="STRING" id="1619044.UY92_C0009G0060"/>
<dbReference type="Pfam" id="PF26593">
    <property type="entry name" value="TraC-like"/>
    <property type="match status" value="1"/>
</dbReference>
<comment type="caution">
    <text evidence="2">The sequence shown here is derived from an EMBL/GenBank/DDBJ whole genome shotgun (WGS) entry which is preliminary data.</text>
</comment>
<feature type="domain" description="TraC-like" evidence="1">
    <location>
        <begin position="28"/>
        <end position="142"/>
    </location>
</feature>
<name>A0A0G1YGA5_9BACT</name>
<dbReference type="AlphaFoldDB" id="A0A0G1YGA5"/>
<accession>A0A0G1YGA5</accession>
<proteinExistence type="predicted"/>
<dbReference type="Proteomes" id="UP000033870">
    <property type="component" value="Unassembled WGS sequence"/>
</dbReference>
<organism evidence="2 3">
    <name type="scientific">Candidatus Magasanikbacteria bacterium GW2011_GWA2_56_11</name>
    <dbReference type="NCBI Taxonomy" id="1619044"/>
    <lineage>
        <taxon>Bacteria</taxon>
        <taxon>Candidatus Magasanikiibacteriota</taxon>
    </lineage>
</organism>
<evidence type="ECO:0000313" key="3">
    <source>
        <dbReference type="Proteomes" id="UP000033870"/>
    </source>
</evidence>
<protein>
    <recommendedName>
        <fullName evidence="1">TraC-like domain-containing protein</fullName>
    </recommendedName>
</protein>
<reference evidence="2 3" key="1">
    <citation type="journal article" date="2015" name="Nature">
        <title>rRNA introns, odd ribosomes, and small enigmatic genomes across a large radiation of phyla.</title>
        <authorList>
            <person name="Brown C.T."/>
            <person name="Hug L.A."/>
            <person name="Thomas B.C."/>
            <person name="Sharon I."/>
            <person name="Castelle C.J."/>
            <person name="Singh A."/>
            <person name="Wilkins M.J."/>
            <person name="Williams K.H."/>
            <person name="Banfield J.F."/>
        </authorList>
    </citation>
    <scope>NUCLEOTIDE SEQUENCE [LARGE SCALE GENOMIC DNA]</scope>
</reference>
<sequence length="230" mass="26492">MPDDKLKKKPKPKHPATQAHLPVAEIKDGVVVLRDGTMRAVLLVSSINFSLKSEDEQNAIISSYVGFLNSLDFPIQIVVQSRRLQIRPYLDRLIKMEREQVNELLRIQTADYRSFVEELVQIGQIMTKRYYVIVPYDPLSNKRKSFWSRFKEVVKPALSVRLKEERFKQRQEDIALRVRHIVSGLSSIGLSAVELDTQALIELFYSTYNPDTAFAETLSNVEDIRLEQAA</sequence>
<evidence type="ECO:0000259" key="1">
    <source>
        <dbReference type="Pfam" id="PF26593"/>
    </source>
</evidence>
<dbReference type="EMBL" id="LCRX01000009">
    <property type="protein sequence ID" value="KKW42256.1"/>
    <property type="molecule type" value="Genomic_DNA"/>
</dbReference>
<gene>
    <name evidence="2" type="ORF">UY92_C0009G0060</name>
</gene>
<evidence type="ECO:0000313" key="2">
    <source>
        <dbReference type="EMBL" id="KKW42256.1"/>
    </source>
</evidence>